<dbReference type="OrthoDB" id="7362478at2"/>
<dbReference type="AlphaFoldDB" id="A0A1D7TY46"/>
<dbReference type="Pfam" id="PF06186">
    <property type="entry name" value="DUF992"/>
    <property type="match status" value="1"/>
</dbReference>
<evidence type="ECO:0000313" key="2">
    <source>
        <dbReference type="EMBL" id="AOO80051.1"/>
    </source>
</evidence>
<gene>
    <name evidence="2" type="ORF">BHK69_05800</name>
</gene>
<feature type="signal peptide" evidence="1">
    <location>
        <begin position="1"/>
        <end position="30"/>
    </location>
</feature>
<dbReference type="Proteomes" id="UP000094969">
    <property type="component" value="Chromosome"/>
</dbReference>
<feature type="chain" id="PRO_5009099707" description="DUF992 domain-containing protein" evidence="1">
    <location>
        <begin position="31"/>
        <end position="168"/>
    </location>
</feature>
<evidence type="ECO:0000256" key="1">
    <source>
        <dbReference type="SAM" id="SignalP"/>
    </source>
</evidence>
<keyword evidence="3" id="KW-1185">Reference proteome</keyword>
<dbReference type="STRING" id="1526658.BHK69_05800"/>
<keyword evidence="1" id="KW-0732">Signal</keyword>
<dbReference type="KEGG" id="bvv:BHK69_05800"/>
<dbReference type="EMBL" id="CP017147">
    <property type="protein sequence ID" value="AOO80051.1"/>
    <property type="molecule type" value="Genomic_DNA"/>
</dbReference>
<sequence length="168" mass="17051">MPAPLPRFQTVAILAAAAAGLLAFQAPAFAQSGPPAGRLNCSVGAGLGLVVTSQRPMECRFTPRRGPGQRYVGVVRNFGLDLGTIRSSTMSWRVYGPYARAPLGALAGRYGGATVGGSAGAGGSGNLLVGGNNGDVTLQPLSLQGARGINVAIGVTGFELTLAKSRRR</sequence>
<name>A0A1D7TY46_9HYPH</name>
<evidence type="ECO:0008006" key="4">
    <source>
        <dbReference type="Google" id="ProtNLM"/>
    </source>
</evidence>
<dbReference type="RefSeq" id="WP_069689272.1">
    <property type="nucleotide sequence ID" value="NZ_CP017147.1"/>
</dbReference>
<protein>
    <recommendedName>
        <fullName evidence="4">DUF992 domain-containing protein</fullName>
    </recommendedName>
</protein>
<proteinExistence type="predicted"/>
<dbReference type="InterPro" id="IPR009333">
    <property type="entry name" value="DUF992"/>
</dbReference>
<accession>A0A1D7TY46</accession>
<organism evidence="2 3">
    <name type="scientific">Bosea vaviloviae</name>
    <dbReference type="NCBI Taxonomy" id="1526658"/>
    <lineage>
        <taxon>Bacteria</taxon>
        <taxon>Pseudomonadati</taxon>
        <taxon>Pseudomonadota</taxon>
        <taxon>Alphaproteobacteria</taxon>
        <taxon>Hyphomicrobiales</taxon>
        <taxon>Boseaceae</taxon>
        <taxon>Bosea</taxon>
    </lineage>
</organism>
<evidence type="ECO:0000313" key="3">
    <source>
        <dbReference type="Proteomes" id="UP000094969"/>
    </source>
</evidence>
<reference evidence="2 3" key="1">
    <citation type="journal article" date="2015" name="Antonie Van Leeuwenhoek">
        <title>Bosea vaviloviae sp. nov., a new species of slow-growing rhizobia isolated from nodules of the relict species Vavilovia formosa (Stev.) Fed.</title>
        <authorList>
            <person name="Safronova V.I."/>
            <person name="Kuznetsova I.G."/>
            <person name="Sazanova A.L."/>
            <person name="Kimeklis A.K."/>
            <person name="Belimov A.A."/>
            <person name="Andronov E.E."/>
            <person name="Pinaev A.G."/>
            <person name="Chizhevskaya E.P."/>
            <person name="Pukhaev A.R."/>
            <person name="Popov K.P."/>
            <person name="Willems A."/>
            <person name="Tikhonovich I.A."/>
        </authorList>
    </citation>
    <scope>NUCLEOTIDE SEQUENCE [LARGE SCALE GENOMIC DNA]</scope>
    <source>
        <strain evidence="2 3">Vaf18</strain>
    </source>
</reference>